<feature type="domain" description="GOLD" evidence="10">
    <location>
        <begin position="1"/>
        <end position="185"/>
    </location>
</feature>
<dbReference type="InterPro" id="IPR009038">
    <property type="entry name" value="GOLD_dom"/>
</dbReference>
<evidence type="ECO:0000256" key="9">
    <source>
        <dbReference type="SAM" id="SignalP"/>
    </source>
</evidence>
<reference evidence="11" key="2">
    <citation type="submission" date="2014-07" db="EMBL/GenBank/DDBJ databases">
        <authorList>
            <person name="Hull J."/>
        </authorList>
    </citation>
    <scope>NUCLEOTIDE SEQUENCE</scope>
</reference>
<evidence type="ECO:0000256" key="8">
    <source>
        <dbReference type="PIRSR" id="PIRSR019663-1"/>
    </source>
</evidence>
<evidence type="ECO:0000256" key="6">
    <source>
        <dbReference type="ARBA" id="ARBA00022801"/>
    </source>
</evidence>
<comment type="catalytic activity">
    <reaction evidence="1">
        <text>Hydrolysis of proteins and small molecule substrates at -Asn-|-Xaa- bonds.</text>
        <dbReference type="EC" id="3.4.22.34"/>
    </reaction>
</comment>
<evidence type="ECO:0000256" key="1">
    <source>
        <dbReference type="ARBA" id="ARBA00000810"/>
    </source>
</evidence>
<dbReference type="InterPro" id="IPR001096">
    <property type="entry name" value="Peptidase_C13"/>
</dbReference>
<dbReference type="FunFam" id="3.40.50.1460:FF:000006">
    <property type="entry name" value="Legumain"/>
    <property type="match status" value="1"/>
</dbReference>
<evidence type="ECO:0000259" key="10">
    <source>
        <dbReference type="PROSITE" id="PS50866"/>
    </source>
</evidence>
<keyword evidence="5 9" id="KW-0732">Signal</keyword>
<keyword evidence="4" id="KW-0645">Protease</keyword>
<dbReference type="Gene3D" id="1.10.132.130">
    <property type="match status" value="1"/>
</dbReference>
<dbReference type="EC" id="3.4.22.34" evidence="3"/>
<dbReference type="GO" id="GO:0051603">
    <property type="term" value="P:proteolysis involved in protein catabolic process"/>
    <property type="evidence" value="ECO:0007669"/>
    <property type="project" value="TreeGrafter"/>
</dbReference>
<dbReference type="PROSITE" id="PS50866">
    <property type="entry name" value="GOLD"/>
    <property type="match status" value="1"/>
</dbReference>
<keyword evidence="6" id="KW-0378">Hydrolase</keyword>
<dbReference type="Gene3D" id="3.40.50.1460">
    <property type="match status" value="1"/>
</dbReference>
<feature type="active site" description="Nucleophile" evidence="8">
    <location>
        <position position="186"/>
    </location>
</feature>
<evidence type="ECO:0000256" key="2">
    <source>
        <dbReference type="ARBA" id="ARBA00009941"/>
    </source>
</evidence>
<dbReference type="PIRSF" id="PIRSF019663">
    <property type="entry name" value="Legumain"/>
    <property type="match status" value="1"/>
</dbReference>
<evidence type="ECO:0000256" key="4">
    <source>
        <dbReference type="ARBA" id="ARBA00022670"/>
    </source>
</evidence>
<dbReference type="GO" id="GO:0004197">
    <property type="term" value="F:cysteine-type endopeptidase activity"/>
    <property type="evidence" value="ECO:0007669"/>
    <property type="project" value="UniProtKB-EC"/>
</dbReference>
<evidence type="ECO:0000256" key="5">
    <source>
        <dbReference type="ARBA" id="ARBA00022729"/>
    </source>
</evidence>
<gene>
    <name evidence="11" type="primary">LGMN_10</name>
    <name evidence="11" type="ORF">CM83_37975</name>
</gene>
<evidence type="ECO:0000256" key="3">
    <source>
        <dbReference type="ARBA" id="ARBA00012628"/>
    </source>
</evidence>
<feature type="chain" id="PRO_5002069374" description="legumain" evidence="9">
    <location>
        <begin position="19"/>
        <end position="433"/>
    </location>
</feature>
<dbReference type="EMBL" id="GBHO01031937">
    <property type="protein sequence ID" value="JAG11667.1"/>
    <property type="molecule type" value="Transcribed_RNA"/>
</dbReference>
<keyword evidence="7" id="KW-0788">Thiol protease</keyword>
<dbReference type="InterPro" id="IPR048501">
    <property type="entry name" value="Legum_prodom"/>
</dbReference>
<organism evidence="11">
    <name type="scientific">Lygus hesperus</name>
    <name type="common">Western plant bug</name>
    <dbReference type="NCBI Taxonomy" id="30085"/>
    <lineage>
        <taxon>Eukaryota</taxon>
        <taxon>Metazoa</taxon>
        <taxon>Ecdysozoa</taxon>
        <taxon>Arthropoda</taxon>
        <taxon>Hexapoda</taxon>
        <taxon>Insecta</taxon>
        <taxon>Pterygota</taxon>
        <taxon>Neoptera</taxon>
        <taxon>Paraneoptera</taxon>
        <taxon>Hemiptera</taxon>
        <taxon>Heteroptera</taxon>
        <taxon>Panheteroptera</taxon>
        <taxon>Cimicomorpha</taxon>
        <taxon>Miridae</taxon>
        <taxon>Mirini</taxon>
        <taxon>Lygus</taxon>
    </lineage>
</organism>
<name>A0A0A9WT98_LYGHE</name>
<dbReference type="PANTHER" id="PTHR12000:SF42">
    <property type="entry name" value="LEGUMAIN"/>
    <property type="match status" value="1"/>
</dbReference>
<sequence>MWQTVAVIAGLLVTFTAAITPLETNSWALLVAGSNGYYNYRHQADICHSYHVMINEGIPAEKIIVMMYNDIAYNTDNPTPGVIINKPNGTNVYAGVKIDYTGDDLTPQNFLNILSGNKTSMKGIGTGRVIESDENTNLFVYFADHGGTGMLCFPNDNLMADDLENTLSQMRRKKKYDKFIFYVEACESGSMFDNILPEHTDIFVMTAAARDESSWGWYCDDGTCLGDEFSVRWMEHMDSEKTGTLETFFHQYQHVRTAVTKSHVQVYGDFSLGPEELTPNKKHPTYSETVPGDVVSVSSREAALHYLRHKISKSNDVAEKQKLQNKLDEIVKARKLGDQLFDEFVMAATANSPKVRSLISEEKLGLRKDIFPCYKKLLHRFRTFCFGHENEYFLQHFYKFANICLLSTDVDNLLREMPAICKSHRAAIKVTVV</sequence>
<dbReference type="PRINTS" id="PR00776">
    <property type="entry name" value="HEMOGLOBNASE"/>
</dbReference>
<dbReference type="CDD" id="cd21115">
    <property type="entry name" value="legumain_C"/>
    <property type="match status" value="1"/>
</dbReference>
<dbReference type="GO" id="GO:0006624">
    <property type="term" value="P:vacuolar protein processing"/>
    <property type="evidence" value="ECO:0007669"/>
    <property type="project" value="TreeGrafter"/>
</dbReference>
<dbReference type="AlphaFoldDB" id="A0A0A9WT98"/>
<dbReference type="Pfam" id="PF20985">
    <property type="entry name" value="Legum_prodom"/>
    <property type="match status" value="1"/>
</dbReference>
<dbReference type="GO" id="GO:0005773">
    <property type="term" value="C:vacuole"/>
    <property type="evidence" value="ECO:0007669"/>
    <property type="project" value="GOC"/>
</dbReference>
<reference evidence="11" key="1">
    <citation type="journal article" date="2014" name="PLoS ONE">
        <title>Transcriptome-Based Identification of ABC Transporters in the Western Tarnished Plant Bug Lygus hesperus.</title>
        <authorList>
            <person name="Hull J.J."/>
            <person name="Chaney K."/>
            <person name="Geib S.M."/>
            <person name="Fabrick J.A."/>
            <person name="Brent C.S."/>
            <person name="Walsh D."/>
            <person name="Lavine L.C."/>
        </authorList>
    </citation>
    <scope>NUCLEOTIDE SEQUENCE</scope>
</reference>
<feature type="signal peptide" evidence="9">
    <location>
        <begin position="1"/>
        <end position="18"/>
    </location>
</feature>
<dbReference type="Pfam" id="PF01650">
    <property type="entry name" value="Peptidase_C13"/>
    <property type="match status" value="1"/>
</dbReference>
<accession>A0A0A9WT98</accession>
<feature type="active site" evidence="8">
    <location>
        <position position="145"/>
    </location>
</feature>
<dbReference type="PANTHER" id="PTHR12000">
    <property type="entry name" value="HEMOGLOBINASE FAMILY MEMBER"/>
    <property type="match status" value="1"/>
</dbReference>
<dbReference type="InterPro" id="IPR046427">
    <property type="entry name" value="Legumain_prodom_sf"/>
</dbReference>
<proteinExistence type="inferred from homology"/>
<comment type="similarity">
    <text evidence="2">Belongs to the peptidase C13 family.</text>
</comment>
<protein>
    <recommendedName>
        <fullName evidence="3">legumain</fullName>
        <ecNumber evidence="3">3.4.22.34</ecNumber>
    </recommendedName>
</protein>
<evidence type="ECO:0000313" key="11">
    <source>
        <dbReference type="EMBL" id="JAG11667.1"/>
    </source>
</evidence>
<evidence type="ECO:0000256" key="7">
    <source>
        <dbReference type="ARBA" id="ARBA00022807"/>
    </source>
</evidence>